<feature type="transmembrane region" description="Helical" evidence="1">
    <location>
        <begin position="429"/>
        <end position="451"/>
    </location>
</feature>
<feature type="transmembrane region" description="Helical" evidence="1">
    <location>
        <begin position="233"/>
        <end position="253"/>
    </location>
</feature>
<feature type="transmembrane region" description="Helical" evidence="1">
    <location>
        <begin position="342"/>
        <end position="375"/>
    </location>
</feature>
<dbReference type="OrthoDB" id="5524691at2"/>
<feature type="transmembrane region" description="Helical" evidence="1">
    <location>
        <begin position="479"/>
        <end position="499"/>
    </location>
</feature>
<keyword evidence="1" id="KW-0472">Membrane</keyword>
<evidence type="ECO:0000256" key="1">
    <source>
        <dbReference type="SAM" id="Phobius"/>
    </source>
</evidence>
<feature type="transmembrane region" description="Helical" evidence="1">
    <location>
        <begin position="141"/>
        <end position="159"/>
    </location>
</feature>
<comment type="caution">
    <text evidence="2">The sequence shown here is derived from an EMBL/GenBank/DDBJ whole genome shotgun (WGS) entry which is preliminary data.</text>
</comment>
<evidence type="ECO:0000313" key="3">
    <source>
        <dbReference type="Proteomes" id="UP000316476"/>
    </source>
</evidence>
<proteinExistence type="predicted"/>
<feature type="transmembrane region" description="Helical" evidence="1">
    <location>
        <begin position="48"/>
        <end position="65"/>
    </location>
</feature>
<feature type="transmembrane region" description="Helical" evidence="1">
    <location>
        <begin position="199"/>
        <end position="227"/>
    </location>
</feature>
<keyword evidence="1" id="KW-0812">Transmembrane</keyword>
<name>A0A5C6FVF8_9PLAN</name>
<feature type="transmembrane region" description="Helical" evidence="1">
    <location>
        <begin position="395"/>
        <end position="417"/>
    </location>
</feature>
<evidence type="ECO:0000313" key="2">
    <source>
        <dbReference type="EMBL" id="TWU66306.1"/>
    </source>
</evidence>
<sequence length="530" mass="58105">MASPALTGPSESTPPWLRKIDDWCLRIGDWINPILVKETRQALKSRQFLVTFSLLLIAALGWTIVGSMMRMPQIYTTPTASFMLVGYYVVLAVPMLLVVPLAAYRSLEAELDDGTLELLSISTLSPWQIVLGKLASGTLQMTLYFVALLPCFAFAYTLRGIDLPTLLLVMAFLFLCGLLLTTAALTFAPQSRSRNARVVTLLLVLSMLLLGEYVIGAACITMIWFGIPFPTTLIVFAVVSALLMSFAIGNLLVTTTAMMLTPESENRSTRLRLSLLLLTVIAIGLNVFGVQVFAEEGLVLAFPTAIFLTILWLVSGAMMAAESPAMTPRIRRELPETFAGRALGTFLTPGPAAGLIFGAVGLVSVLVVASEVLRLYRNQPNSTMPSGFFDQATSFVTMFGAYAVIFFVATRWLVAFVRRFHHVRVEFGIAAFIVVAVFAAVIPYSIGLYLADGRDFRYSTWQISNWAWTLSLDVNQVPVWVPFLLTGTAVIGLLSSLLISSTITLPRKTLVPKRVIDEQQRTSRKSVSES</sequence>
<dbReference type="AlphaFoldDB" id="A0A5C6FVF8"/>
<gene>
    <name evidence="2" type="ORF">V7x_18700</name>
</gene>
<feature type="transmembrane region" description="Helical" evidence="1">
    <location>
        <begin position="273"/>
        <end position="294"/>
    </location>
</feature>
<feature type="transmembrane region" description="Helical" evidence="1">
    <location>
        <begin position="165"/>
        <end position="187"/>
    </location>
</feature>
<feature type="transmembrane region" description="Helical" evidence="1">
    <location>
        <begin position="85"/>
        <end position="104"/>
    </location>
</feature>
<keyword evidence="1" id="KW-1133">Transmembrane helix</keyword>
<accession>A0A5C6FVF8</accession>
<protein>
    <submittedName>
        <fullName evidence="2">ABC-2 family transporter protein</fullName>
    </submittedName>
</protein>
<reference evidence="2 3" key="1">
    <citation type="submission" date="2019-02" db="EMBL/GenBank/DDBJ databases">
        <title>Deep-cultivation of Planctomycetes and their phenomic and genomic characterization uncovers novel biology.</title>
        <authorList>
            <person name="Wiegand S."/>
            <person name="Jogler M."/>
            <person name="Boedeker C."/>
            <person name="Pinto D."/>
            <person name="Vollmers J."/>
            <person name="Rivas-Marin E."/>
            <person name="Kohn T."/>
            <person name="Peeters S.H."/>
            <person name="Heuer A."/>
            <person name="Rast P."/>
            <person name="Oberbeckmann S."/>
            <person name="Bunk B."/>
            <person name="Jeske O."/>
            <person name="Meyerdierks A."/>
            <person name="Storesund J.E."/>
            <person name="Kallscheuer N."/>
            <person name="Luecker S."/>
            <person name="Lage O.M."/>
            <person name="Pohl T."/>
            <person name="Merkel B.J."/>
            <person name="Hornburger P."/>
            <person name="Mueller R.-W."/>
            <person name="Bruemmer F."/>
            <person name="Labrenz M."/>
            <person name="Spormann A.M."/>
            <person name="Op Den Camp H."/>
            <person name="Overmann J."/>
            <person name="Amann R."/>
            <person name="Jetten M.S.M."/>
            <person name="Mascher T."/>
            <person name="Medema M.H."/>
            <person name="Devos D.P."/>
            <person name="Kaster A.-K."/>
            <person name="Ovreas L."/>
            <person name="Rohde M."/>
            <person name="Galperin M.Y."/>
            <person name="Jogler C."/>
        </authorList>
    </citation>
    <scope>NUCLEOTIDE SEQUENCE [LARGE SCALE GENOMIC DNA]</scope>
    <source>
        <strain evidence="2 3">V7</strain>
    </source>
</reference>
<dbReference type="EMBL" id="SJPZ01000001">
    <property type="protein sequence ID" value="TWU66306.1"/>
    <property type="molecule type" value="Genomic_DNA"/>
</dbReference>
<dbReference type="Proteomes" id="UP000316476">
    <property type="component" value="Unassembled WGS sequence"/>
</dbReference>
<dbReference type="RefSeq" id="WP_146412968.1">
    <property type="nucleotide sequence ID" value="NZ_SJPZ01000001.1"/>
</dbReference>
<feature type="transmembrane region" description="Helical" evidence="1">
    <location>
        <begin position="300"/>
        <end position="321"/>
    </location>
</feature>
<organism evidence="2 3">
    <name type="scientific">Crateriforma conspicua</name>
    <dbReference type="NCBI Taxonomy" id="2527996"/>
    <lineage>
        <taxon>Bacteria</taxon>
        <taxon>Pseudomonadati</taxon>
        <taxon>Planctomycetota</taxon>
        <taxon>Planctomycetia</taxon>
        <taxon>Planctomycetales</taxon>
        <taxon>Planctomycetaceae</taxon>
        <taxon>Crateriforma</taxon>
    </lineage>
</organism>